<organism evidence="1 2">
    <name type="scientific">Caerostris darwini</name>
    <dbReference type="NCBI Taxonomy" id="1538125"/>
    <lineage>
        <taxon>Eukaryota</taxon>
        <taxon>Metazoa</taxon>
        <taxon>Ecdysozoa</taxon>
        <taxon>Arthropoda</taxon>
        <taxon>Chelicerata</taxon>
        <taxon>Arachnida</taxon>
        <taxon>Araneae</taxon>
        <taxon>Araneomorphae</taxon>
        <taxon>Entelegynae</taxon>
        <taxon>Araneoidea</taxon>
        <taxon>Araneidae</taxon>
        <taxon>Caerostris</taxon>
    </lineage>
</organism>
<reference evidence="1 2" key="1">
    <citation type="submission" date="2021-06" db="EMBL/GenBank/DDBJ databases">
        <title>Caerostris darwini draft genome.</title>
        <authorList>
            <person name="Kono N."/>
            <person name="Arakawa K."/>
        </authorList>
    </citation>
    <scope>NUCLEOTIDE SEQUENCE [LARGE SCALE GENOMIC DNA]</scope>
</reference>
<keyword evidence="2" id="KW-1185">Reference proteome</keyword>
<proteinExistence type="predicted"/>
<accession>A0AAV4X0X6</accession>
<dbReference type="AlphaFoldDB" id="A0AAV4X0X6"/>
<protein>
    <submittedName>
        <fullName evidence="1">Uncharacterized protein</fullName>
    </submittedName>
</protein>
<gene>
    <name evidence="1" type="ORF">CDAR_438561</name>
</gene>
<name>A0AAV4X0X6_9ARAC</name>
<sequence length="89" mass="10375">MEIPAMPSRHADTVKLTYCDSSISRNNAMVNHLVKRCLEDVAEDWSECLTRQIPRHVYYKHYTTRFITHNRLPLTVIISSSIEVNIQCI</sequence>
<dbReference type="EMBL" id="BPLQ01015526">
    <property type="protein sequence ID" value="GIY88767.1"/>
    <property type="molecule type" value="Genomic_DNA"/>
</dbReference>
<evidence type="ECO:0000313" key="2">
    <source>
        <dbReference type="Proteomes" id="UP001054837"/>
    </source>
</evidence>
<evidence type="ECO:0000313" key="1">
    <source>
        <dbReference type="EMBL" id="GIY88767.1"/>
    </source>
</evidence>
<comment type="caution">
    <text evidence="1">The sequence shown here is derived from an EMBL/GenBank/DDBJ whole genome shotgun (WGS) entry which is preliminary data.</text>
</comment>
<dbReference type="Proteomes" id="UP001054837">
    <property type="component" value="Unassembled WGS sequence"/>
</dbReference>